<evidence type="ECO:0000313" key="4">
    <source>
        <dbReference type="Proteomes" id="UP000029986"/>
    </source>
</evidence>
<sequence length="73" mass="8206">MVKTTAQRVSTNDGNNFGENNMDFLASSIALMESQGREMDASKVCGNMSTKQRELFNQRLAHYRQALLVEHIA</sequence>
<accession>A0A097R276</accession>
<dbReference type="KEGG" id="hav:AT03_10870"/>
<proteinExistence type="inferred from homology"/>
<dbReference type="HAMAP" id="MF_00525">
    <property type="entry name" value="GlgS"/>
    <property type="match status" value="1"/>
</dbReference>
<dbReference type="RefSeq" id="WP_025801322.1">
    <property type="nucleotide sequence ID" value="NZ_CP009706.1"/>
</dbReference>
<evidence type="ECO:0000256" key="2">
    <source>
        <dbReference type="SAM" id="MobiDB-lite"/>
    </source>
</evidence>
<comment type="similarity">
    <text evidence="1">Belongs to the GlgS family.</text>
</comment>
<reference evidence="3 4" key="1">
    <citation type="journal article" date="2014" name="Gut Pathog.">
        <title>Gene clusters of Hafnia alvei strain FB1 important in survival and pathogenesis: a draft genome perspective.</title>
        <authorList>
            <person name="Tan J.Y."/>
            <person name="Yin W.F."/>
            <person name="Chan K.G."/>
        </authorList>
    </citation>
    <scope>NUCLEOTIDE SEQUENCE [LARGE SCALE GENOMIC DNA]</scope>
    <source>
        <strain evidence="3 4">FB1</strain>
    </source>
</reference>
<gene>
    <name evidence="1" type="primary">glgS</name>
    <name evidence="3" type="ORF">AT03_10870</name>
</gene>
<dbReference type="InterPro" id="IPR015065">
    <property type="entry name" value="GlgS"/>
</dbReference>
<keyword evidence="4" id="KW-1185">Reference proteome</keyword>
<protein>
    <recommendedName>
        <fullName evidence="1">Surface composition regulator</fullName>
    </recommendedName>
</protein>
<dbReference type="GO" id="GO:1902201">
    <property type="term" value="P:negative regulation of bacterial-type flagellum-dependent cell motility"/>
    <property type="evidence" value="ECO:0007669"/>
    <property type="project" value="UniProtKB-UniRule"/>
</dbReference>
<dbReference type="GO" id="GO:1900191">
    <property type="term" value="P:negative regulation of single-species biofilm formation"/>
    <property type="evidence" value="ECO:0007669"/>
    <property type="project" value="UniProtKB-UniRule"/>
</dbReference>
<dbReference type="PATRIC" id="fig|1453496.5.peg.2189"/>
<dbReference type="Gene3D" id="1.20.970.20">
    <property type="entry name" value="Glycogen synthesis protein GlgS"/>
    <property type="match status" value="1"/>
</dbReference>
<dbReference type="OrthoDB" id="6578324at2"/>
<dbReference type="Pfam" id="PF08971">
    <property type="entry name" value="GlgS"/>
    <property type="match status" value="1"/>
</dbReference>
<comment type="function">
    <text evidence="1">Major determinant of cell surface composition. Negatively regulates motility, adhesion and synthesis of biofilm exopolysaccharides.</text>
</comment>
<feature type="region of interest" description="Disordered" evidence="2">
    <location>
        <begin position="1"/>
        <end position="20"/>
    </location>
</feature>
<name>A0A097R276_HAFAL</name>
<evidence type="ECO:0000256" key="1">
    <source>
        <dbReference type="HAMAP-Rule" id="MF_00525"/>
    </source>
</evidence>
<dbReference type="SUPFAM" id="SSF109747">
    <property type="entry name" value="Glycogen synthesis protein GlgS"/>
    <property type="match status" value="1"/>
</dbReference>
<evidence type="ECO:0000313" key="3">
    <source>
        <dbReference type="EMBL" id="AIU72830.1"/>
    </source>
</evidence>
<dbReference type="Proteomes" id="UP000029986">
    <property type="component" value="Chromosome"/>
</dbReference>
<dbReference type="InterPro" id="IPR036295">
    <property type="entry name" value="GlgS_sf"/>
</dbReference>
<dbReference type="AlphaFoldDB" id="A0A097R276"/>
<dbReference type="GeneID" id="78452200"/>
<organism evidence="3 4">
    <name type="scientific">Hafnia alvei FB1</name>
    <dbReference type="NCBI Taxonomy" id="1453496"/>
    <lineage>
        <taxon>Bacteria</taxon>
        <taxon>Pseudomonadati</taxon>
        <taxon>Pseudomonadota</taxon>
        <taxon>Gammaproteobacteria</taxon>
        <taxon>Enterobacterales</taxon>
        <taxon>Hafniaceae</taxon>
        <taxon>Hafnia</taxon>
    </lineage>
</organism>
<dbReference type="EMBL" id="CP009706">
    <property type="protein sequence ID" value="AIU72830.1"/>
    <property type="molecule type" value="Genomic_DNA"/>
</dbReference>
<dbReference type="HOGENOM" id="CLU_185147_2_0_6"/>
<feature type="compositionally biased region" description="Polar residues" evidence="2">
    <location>
        <begin position="1"/>
        <end position="19"/>
    </location>
</feature>